<evidence type="ECO:0000313" key="3">
    <source>
        <dbReference type="Proteomes" id="UP000241238"/>
    </source>
</evidence>
<gene>
    <name evidence="2" type="ORF">C4N18_09050</name>
</gene>
<dbReference type="Proteomes" id="UP000241238">
    <property type="component" value="Chromosome"/>
</dbReference>
<name>A0ABN5JGZ3_FUSVA</name>
<feature type="domain" description="Sugar 3,4-ketoisomerase QdtA cupin" evidence="1">
    <location>
        <begin position="7"/>
        <end position="129"/>
    </location>
</feature>
<evidence type="ECO:0000259" key="1">
    <source>
        <dbReference type="Pfam" id="PF05523"/>
    </source>
</evidence>
<dbReference type="SUPFAM" id="SSF51182">
    <property type="entry name" value="RmlC-like cupins"/>
    <property type="match status" value="1"/>
</dbReference>
<protein>
    <submittedName>
        <fullName evidence="2">WxcM-like domain-containing protein</fullName>
    </submittedName>
</protein>
<dbReference type="CDD" id="cd20292">
    <property type="entry name" value="cupin_QdtA-like"/>
    <property type="match status" value="1"/>
</dbReference>
<accession>A0ABN5JGZ3</accession>
<dbReference type="Gene3D" id="2.60.120.10">
    <property type="entry name" value="Jelly Rolls"/>
    <property type="match status" value="1"/>
</dbReference>
<sequence length="139" mass="16536">MEGIKEIIIKKITSNGGNLSFFEKNKDINFDIKRIYYIYEFSKENRRGFHAHKELKQVMFCPYGKIEVEFTNGKEKQSYILDDPTKILVVEKGYWREFISLKEGSILCVAASEVYNENDYIRDYEEYLKWEGKDDESTI</sequence>
<dbReference type="EMBL" id="CP028103">
    <property type="protein sequence ID" value="AVQ31357.1"/>
    <property type="molecule type" value="Genomic_DNA"/>
</dbReference>
<dbReference type="RefSeq" id="WP_005947356.1">
    <property type="nucleotide sequence ID" value="NZ_CP028103.1"/>
</dbReference>
<keyword evidence="3" id="KW-1185">Reference proteome</keyword>
<dbReference type="InterPro" id="IPR011051">
    <property type="entry name" value="RmlC_Cupin_sf"/>
</dbReference>
<dbReference type="InterPro" id="IPR008894">
    <property type="entry name" value="QdtA_cupin_dom"/>
</dbReference>
<dbReference type="Pfam" id="PF05523">
    <property type="entry name" value="FdtA"/>
    <property type="match status" value="1"/>
</dbReference>
<organism evidence="2 3">
    <name type="scientific">Fusobacterium varium ATCC 27725</name>
    <dbReference type="NCBI Taxonomy" id="469618"/>
    <lineage>
        <taxon>Bacteria</taxon>
        <taxon>Fusobacteriati</taxon>
        <taxon>Fusobacteriota</taxon>
        <taxon>Fusobacteriia</taxon>
        <taxon>Fusobacteriales</taxon>
        <taxon>Fusobacteriaceae</taxon>
        <taxon>Fusobacterium</taxon>
    </lineage>
</organism>
<dbReference type="InterPro" id="IPR014710">
    <property type="entry name" value="RmlC-like_jellyroll"/>
</dbReference>
<proteinExistence type="predicted"/>
<evidence type="ECO:0000313" key="2">
    <source>
        <dbReference type="EMBL" id="AVQ31357.1"/>
    </source>
</evidence>
<dbReference type="GeneID" id="77468139"/>
<reference evidence="3" key="1">
    <citation type="journal article" date="2018" name="MSphere">
        <title>Fusobacterium Genomics Using MinION and Illumina Sequencing Enables Genome Completion and Correction.</title>
        <authorList>
            <person name="Todd S.M."/>
            <person name="Settlage R.E."/>
            <person name="Lahmers K.K."/>
            <person name="Slade D.J."/>
        </authorList>
    </citation>
    <scope>NUCLEOTIDE SEQUENCE [LARGE SCALE GENOMIC DNA]</scope>
    <source>
        <strain evidence="3">ATCC 27725</strain>
    </source>
</reference>